<protein>
    <submittedName>
        <fullName evidence="1">Uncharacterized protein</fullName>
    </submittedName>
</protein>
<evidence type="ECO:0000313" key="1">
    <source>
        <dbReference type="EMBL" id="MBB3099101.1"/>
    </source>
</evidence>
<name>A0A7W5FHX5_9ACTN</name>
<dbReference type="Proteomes" id="UP000590749">
    <property type="component" value="Unassembled WGS sequence"/>
</dbReference>
<keyword evidence="2" id="KW-1185">Reference proteome</keyword>
<comment type="caution">
    <text evidence="1">The sequence shown here is derived from an EMBL/GenBank/DDBJ whole genome shotgun (WGS) entry which is preliminary data.</text>
</comment>
<gene>
    <name evidence="1" type="ORF">FHR83_006807</name>
</gene>
<proteinExistence type="predicted"/>
<dbReference type="RefSeq" id="WP_183225176.1">
    <property type="nucleotide sequence ID" value="NZ_BMPW01000020.1"/>
</dbReference>
<sequence>MRLKTATTRQLKPGMVIRSQFALGGAPFRQVATITKPTPWAERLITFTDGTEYLASVLSSFDIATSKHARHTAIRCATYRPTAFDVLTAMFRAYAAA</sequence>
<dbReference type="EMBL" id="JACHXF010000017">
    <property type="protein sequence ID" value="MBB3099101.1"/>
    <property type="molecule type" value="Genomic_DNA"/>
</dbReference>
<organism evidence="1 2">
    <name type="scientific">Actinoplanes campanulatus</name>
    <dbReference type="NCBI Taxonomy" id="113559"/>
    <lineage>
        <taxon>Bacteria</taxon>
        <taxon>Bacillati</taxon>
        <taxon>Actinomycetota</taxon>
        <taxon>Actinomycetes</taxon>
        <taxon>Micromonosporales</taxon>
        <taxon>Micromonosporaceae</taxon>
        <taxon>Actinoplanes</taxon>
    </lineage>
</organism>
<evidence type="ECO:0000313" key="2">
    <source>
        <dbReference type="Proteomes" id="UP000590749"/>
    </source>
</evidence>
<dbReference type="AlphaFoldDB" id="A0A7W5FHX5"/>
<accession>A0A7W5FHX5</accession>
<reference evidence="1 2" key="1">
    <citation type="submission" date="2020-08" db="EMBL/GenBank/DDBJ databases">
        <title>Genomic Encyclopedia of Type Strains, Phase III (KMG-III): the genomes of soil and plant-associated and newly described type strains.</title>
        <authorList>
            <person name="Whitman W."/>
        </authorList>
    </citation>
    <scope>NUCLEOTIDE SEQUENCE [LARGE SCALE GENOMIC DNA]</scope>
    <source>
        <strain evidence="1 2">CECT 3287</strain>
    </source>
</reference>